<organism evidence="2 3">
    <name type="scientific">Pomacea canaliculata</name>
    <name type="common">Golden apple snail</name>
    <dbReference type="NCBI Taxonomy" id="400727"/>
    <lineage>
        <taxon>Eukaryota</taxon>
        <taxon>Metazoa</taxon>
        <taxon>Spiralia</taxon>
        <taxon>Lophotrochozoa</taxon>
        <taxon>Mollusca</taxon>
        <taxon>Gastropoda</taxon>
        <taxon>Caenogastropoda</taxon>
        <taxon>Architaenioglossa</taxon>
        <taxon>Ampullarioidea</taxon>
        <taxon>Ampullariidae</taxon>
        <taxon>Pomacea</taxon>
    </lineage>
</organism>
<evidence type="ECO:0000256" key="1">
    <source>
        <dbReference type="SAM" id="MobiDB-lite"/>
    </source>
</evidence>
<protein>
    <submittedName>
        <fullName evidence="2">Uncharacterized protein</fullName>
    </submittedName>
</protein>
<gene>
    <name evidence="2" type="ORF">C0Q70_17563</name>
</gene>
<feature type="region of interest" description="Disordered" evidence="1">
    <location>
        <begin position="59"/>
        <end position="87"/>
    </location>
</feature>
<proteinExistence type="predicted"/>
<comment type="caution">
    <text evidence="2">The sequence shown here is derived from an EMBL/GenBank/DDBJ whole genome shotgun (WGS) entry which is preliminary data.</text>
</comment>
<accession>A0A2T7NKS7</accession>
<dbReference type="EMBL" id="PZQS01000011">
    <property type="protein sequence ID" value="PVD21762.1"/>
    <property type="molecule type" value="Genomic_DNA"/>
</dbReference>
<name>A0A2T7NKS7_POMCA</name>
<dbReference type="AlphaFoldDB" id="A0A2T7NKS7"/>
<keyword evidence="3" id="KW-1185">Reference proteome</keyword>
<feature type="compositionally biased region" description="Polar residues" evidence="1">
    <location>
        <begin position="68"/>
        <end position="80"/>
    </location>
</feature>
<evidence type="ECO:0000313" key="2">
    <source>
        <dbReference type="EMBL" id="PVD21762.1"/>
    </source>
</evidence>
<reference evidence="2 3" key="1">
    <citation type="submission" date="2018-04" db="EMBL/GenBank/DDBJ databases">
        <title>The genome of golden apple snail Pomacea canaliculata provides insight into stress tolerance and invasive adaptation.</title>
        <authorList>
            <person name="Liu C."/>
            <person name="Liu B."/>
            <person name="Ren Y."/>
            <person name="Zhang Y."/>
            <person name="Wang H."/>
            <person name="Li S."/>
            <person name="Jiang F."/>
            <person name="Yin L."/>
            <person name="Zhang G."/>
            <person name="Qian W."/>
            <person name="Fan W."/>
        </authorList>
    </citation>
    <scope>NUCLEOTIDE SEQUENCE [LARGE SCALE GENOMIC DNA]</scope>
    <source>
        <strain evidence="2">SZHN2017</strain>
        <tissue evidence="2">Muscle</tissue>
    </source>
</reference>
<dbReference type="Proteomes" id="UP000245119">
    <property type="component" value="Linkage Group LG11"/>
</dbReference>
<evidence type="ECO:0000313" key="3">
    <source>
        <dbReference type="Proteomes" id="UP000245119"/>
    </source>
</evidence>
<sequence>MRRLADCVGPFARLKAAETVRGQEETTISSRARLPQWRALGMQRAAALCSAMRRDTAHRGAATRGRTCLTNTASISSPRQSAGADLR</sequence>